<dbReference type="PANTHER" id="PTHR47966:SF51">
    <property type="entry name" value="BETA-SITE APP-CLEAVING ENZYME, ISOFORM A-RELATED"/>
    <property type="match status" value="1"/>
</dbReference>
<dbReference type="PANTHER" id="PTHR47966">
    <property type="entry name" value="BETA-SITE APP-CLEAVING ENZYME, ISOFORM A-RELATED"/>
    <property type="match status" value="1"/>
</dbReference>
<accession>A0AAV4CYC0</accession>
<dbReference type="PRINTS" id="PR00792">
    <property type="entry name" value="PEPSIN"/>
</dbReference>
<dbReference type="GO" id="GO:0006508">
    <property type="term" value="P:proteolysis"/>
    <property type="evidence" value="ECO:0007669"/>
    <property type="project" value="InterPro"/>
</dbReference>
<dbReference type="PROSITE" id="PS51767">
    <property type="entry name" value="PEPTIDASE_A1"/>
    <property type="match status" value="1"/>
</dbReference>
<dbReference type="GO" id="GO:0004190">
    <property type="term" value="F:aspartic-type endopeptidase activity"/>
    <property type="evidence" value="ECO:0007669"/>
    <property type="project" value="InterPro"/>
</dbReference>
<comment type="similarity">
    <text evidence="1">Belongs to the peptidase A1 family.</text>
</comment>
<proteinExistence type="inferred from homology"/>
<feature type="region of interest" description="Disordered" evidence="2">
    <location>
        <begin position="100"/>
        <end position="119"/>
    </location>
</feature>
<dbReference type="EMBL" id="BLXT01007141">
    <property type="protein sequence ID" value="GFO36831.1"/>
    <property type="molecule type" value="Genomic_DNA"/>
</dbReference>
<comment type="caution">
    <text evidence="4">The sequence shown here is derived from an EMBL/GenBank/DDBJ whole genome shotgun (WGS) entry which is preliminary data.</text>
</comment>
<organism evidence="4 5">
    <name type="scientific">Plakobranchus ocellatus</name>
    <dbReference type="NCBI Taxonomy" id="259542"/>
    <lineage>
        <taxon>Eukaryota</taxon>
        <taxon>Metazoa</taxon>
        <taxon>Spiralia</taxon>
        <taxon>Lophotrochozoa</taxon>
        <taxon>Mollusca</taxon>
        <taxon>Gastropoda</taxon>
        <taxon>Heterobranchia</taxon>
        <taxon>Euthyneura</taxon>
        <taxon>Panpulmonata</taxon>
        <taxon>Sacoglossa</taxon>
        <taxon>Placobranchoidea</taxon>
        <taxon>Plakobranchidae</taxon>
        <taxon>Plakobranchus</taxon>
    </lineage>
</organism>
<protein>
    <submittedName>
        <fullName evidence="4">Cathepsin d</fullName>
    </submittedName>
</protein>
<feature type="compositionally biased region" description="Basic and acidic residues" evidence="2">
    <location>
        <begin position="101"/>
        <end position="114"/>
    </location>
</feature>
<dbReference type="FunFam" id="2.40.70.10:FF:000008">
    <property type="entry name" value="Cathepsin D"/>
    <property type="match status" value="1"/>
</dbReference>
<dbReference type="SUPFAM" id="SSF50630">
    <property type="entry name" value="Acid proteases"/>
    <property type="match status" value="1"/>
</dbReference>
<dbReference type="AlphaFoldDB" id="A0AAV4CYC0"/>
<sequence>MNVKTIQAHLRPRLLHASLRKNFKRGPKRSFASRGDLDLPKSNYHDDSNPPDKKPPLSRRDIELNNVNNSMHYGTISIGTPGQEFNVIFHTGESLMWIPSSHHESNNKEHHRQYNNDSSSTYKSVGKPFAINYKVGAVSGNVGQDCVTVAGLTVDNQMFGEAVTFDDMFEDTSIDGIVGLGFRNKSRNKKTNLLDNMVSQGLLQAPVFSLYLKRIQMFNGSDTLLESECQVEVVSNSAMIDGPYPEVNVLNTKLGATRTIIQGPYEVYTFECSEVDNLPDVEFVINGKTLTLSSKDYVVKDEDFGRTMCYSGFLGRKLFTQGGRNFWSFGRAFLSGFYTHFDKANHRIGFAKAKH</sequence>
<feature type="region of interest" description="Disordered" evidence="2">
    <location>
        <begin position="25"/>
        <end position="59"/>
    </location>
</feature>
<reference evidence="4 5" key="1">
    <citation type="journal article" date="2021" name="Elife">
        <title>Chloroplast acquisition without the gene transfer in kleptoplastic sea slugs, Plakobranchus ocellatus.</title>
        <authorList>
            <person name="Maeda T."/>
            <person name="Takahashi S."/>
            <person name="Yoshida T."/>
            <person name="Shimamura S."/>
            <person name="Takaki Y."/>
            <person name="Nagai Y."/>
            <person name="Toyoda A."/>
            <person name="Suzuki Y."/>
            <person name="Arimoto A."/>
            <person name="Ishii H."/>
            <person name="Satoh N."/>
            <person name="Nishiyama T."/>
            <person name="Hasebe M."/>
            <person name="Maruyama T."/>
            <person name="Minagawa J."/>
            <person name="Obokata J."/>
            <person name="Shigenobu S."/>
        </authorList>
    </citation>
    <scope>NUCLEOTIDE SEQUENCE [LARGE SCALE GENOMIC DNA]</scope>
</reference>
<feature type="domain" description="Peptidase A1" evidence="3">
    <location>
        <begin position="72"/>
        <end position="351"/>
    </location>
</feature>
<keyword evidence="5" id="KW-1185">Reference proteome</keyword>
<name>A0AAV4CYC0_9GAST</name>
<dbReference type="InterPro" id="IPR021109">
    <property type="entry name" value="Peptidase_aspartic_dom_sf"/>
</dbReference>
<dbReference type="Gene3D" id="2.40.70.10">
    <property type="entry name" value="Acid Proteases"/>
    <property type="match status" value="2"/>
</dbReference>
<gene>
    <name evidence="4" type="ORF">PoB_006333600</name>
</gene>
<evidence type="ECO:0000256" key="2">
    <source>
        <dbReference type="SAM" id="MobiDB-lite"/>
    </source>
</evidence>
<dbReference type="Pfam" id="PF00026">
    <property type="entry name" value="Asp"/>
    <property type="match status" value="2"/>
</dbReference>
<dbReference type="InterPro" id="IPR001461">
    <property type="entry name" value="Aspartic_peptidase_A1"/>
</dbReference>
<evidence type="ECO:0000259" key="3">
    <source>
        <dbReference type="PROSITE" id="PS51767"/>
    </source>
</evidence>
<feature type="compositionally biased region" description="Basic and acidic residues" evidence="2">
    <location>
        <begin position="35"/>
        <end position="59"/>
    </location>
</feature>
<evidence type="ECO:0000313" key="5">
    <source>
        <dbReference type="Proteomes" id="UP000735302"/>
    </source>
</evidence>
<dbReference type="InterPro" id="IPR033121">
    <property type="entry name" value="PEPTIDASE_A1"/>
</dbReference>
<dbReference type="Proteomes" id="UP000735302">
    <property type="component" value="Unassembled WGS sequence"/>
</dbReference>
<evidence type="ECO:0000256" key="1">
    <source>
        <dbReference type="ARBA" id="ARBA00007447"/>
    </source>
</evidence>
<evidence type="ECO:0000313" key="4">
    <source>
        <dbReference type="EMBL" id="GFO36831.1"/>
    </source>
</evidence>